<name>A0ABU9ATZ0_9BACT</name>
<sequence>MTAPIFFTLTLVLFYVGITLTFMNKEHSQKAPVPVPVRTSSEQASR</sequence>
<gene>
    <name evidence="3" type="ORF">WKV53_08295</name>
</gene>
<proteinExistence type="predicted"/>
<evidence type="ECO:0000313" key="3">
    <source>
        <dbReference type="EMBL" id="MEK7950492.1"/>
    </source>
</evidence>
<organism evidence="3 4">
    <name type="scientific">Luteolibacter soli</name>
    <dbReference type="NCBI Taxonomy" id="3135280"/>
    <lineage>
        <taxon>Bacteria</taxon>
        <taxon>Pseudomonadati</taxon>
        <taxon>Verrucomicrobiota</taxon>
        <taxon>Verrucomicrobiia</taxon>
        <taxon>Verrucomicrobiales</taxon>
        <taxon>Verrucomicrobiaceae</taxon>
        <taxon>Luteolibacter</taxon>
    </lineage>
</organism>
<evidence type="ECO:0000256" key="1">
    <source>
        <dbReference type="SAM" id="MobiDB-lite"/>
    </source>
</evidence>
<evidence type="ECO:0000313" key="4">
    <source>
        <dbReference type="Proteomes" id="UP001371305"/>
    </source>
</evidence>
<accession>A0ABU9ATZ0</accession>
<protein>
    <submittedName>
        <fullName evidence="3">Uncharacterized protein</fullName>
    </submittedName>
</protein>
<keyword evidence="2" id="KW-1133">Transmembrane helix</keyword>
<keyword evidence="2" id="KW-0472">Membrane</keyword>
<comment type="caution">
    <text evidence="3">The sequence shown here is derived from an EMBL/GenBank/DDBJ whole genome shotgun (WGS) entry which is preliminary data.</text>
</comment>
<dbReference type="EMBL" id="JBBUKT010000002">
    <property type="protein sequence ID" value="MEK7950492.1"/>
    <property type="molecule type" value="Genomic_DNA"/>
</dbReference>
<keyword evidence="4" id="KW-1185">Reference proteome</keyword>
<reference evidence="3 4" key="1">
    <citation type="submission" date="2024-04" db="EMBL/GenBank/DDBJ databases">
        <title>Luteolibacter sp. isolated from soil.</title>
        <authorList>
            <person name="An J."/>
        </authorList>
    </citation>
    <scope>NUCLEOTIDE SEQUENCE [LARGE SCALE GENOMIC DNA]</scope>
    <source>
        <strain evidence="3 4">Y139</strain>
    </source>
</reference>
<dbReference type="RefSeq" id="WP_341404097.1">
    <property type="nucleotide sequence ID" value="NZ_JBBUKT010000002.1"/>
</dbReference>
<evidence type="ECO:0000256" key="2">
    <source>
        <dbReference type="SAM" id="Phobius"/>
    </source>
</evidence>
<feature type="region of interest" description="Disordered" evidence="1">
    <location>
        <begin position="26"/>
        <end position="46"/>
    </location>
</feature>
<keyword evidence="2" id="KW-0812">Transmembrane</keyword>
<dbReference type="Proteomes" id="UP001371305">
    <property type="component" value="Unassembled WGS sequence"/>
</dbReference>
<feature type="transmembrane region" description="Helical" evidence="2">
    <location>
        <begin position="6"/>
        <end position="23"/>
    </location>
</feature>